<dbReference type="PROSITE" id="PS51406">
    <property type="entry name" value="FIBRINOGEN_C_2"/>
    <property type="match status" value="1"/>
</dbReference>
<evidence type="ECO:0000256" key="2">
    <source>
        <dbReference type="SAM" id="Coils"/>
    </source>
</evidence>
<dbReference type="InterPro" id="IPR002181">
    <property type="entry name" value="Fibrinogen_a/b/g_C_dom"/>
</dbReference>
<accession>A0A6J1M8G2</accession>
<evidence type="ECO:0000256" key="1">
    <source>
        <dbReference type="ARBA" id="ARBA00023157"/>
    </source>
</evidence>
<feature type="coiled-coil region" evidence="2">
    <location>
        <begin position="75"/>
        <end position="109"/>
    </location>
</feature>
<evidence type="ECO:0000256" key="3">
    <source>
        <dbReference type="SAM" id="SignalP"/>
    </source>
</evidence>
<dbReference type="RefSeq" id="XP_023177560.2">
    <property type="nucleotide sequence ID" value="XM_023321792.2"/>
</dbReference>
<dbReference type="InterPro" id="IPR020837">
    <property type="entry name" value="Fibrinogen_CS"/>
</dbReference>
<keyword evidence="1" id="KW-1015">Disulfide bond</keyword>
<dbReference type="PANTHER" id="PTHR19143:SF327">
    <property type="entry name" value="FI21813P1-RELATED"/>
    <property type="match status" value="1"/>
</dbReference>
<dbReference type="KEGG" id="dhe:111603957"/>
<dbReference type="AlphaFoldDB" id="A0A6J1M8G2"/>
<feature type="domain" description="Fibrinogen C-terminal" evidence="4">
    <location>
        <begin position="188"/>
        <end position="399"/>
    </location>
</feature>
<keyword evidence="5" id="KW-1185">Reference proteome</keyword>
<evidence type="ECO:0000259" key="4">
    <source>
        <dbReference type="PROSITE" id="PS51406"/>
    </source>
</evidence>
<dbReference type="CDD" id="cd00087">
    <property type="entry name" value="FReD"/>
    <property type="match status" value="1"/>
</dbReference>
<dbReference type="Gene3D" id="3.90.215.10">
    <property type="entry name" value="Gamma Fibrinogen, chain A, domain 1"/>
    <property type="match status" value="1"/>
</dbReference>
<feature type="chain" id="PRO_5026684451" evidence="3">
    <location>
        <begin position="24"/>
        <end position="400"/>
    </location>
</feature>
<dbReference type="InterPro" id="IPR050373">
    <property type="entry name" value="Fibrinogen_C-term_domain"/>
</dbReference>
<feature type="signal peptide" evidence="3">
    <location>
        <begin position="1"/>
        <end position="23"/>
    </location>
</feature>
<dbReference type="Pfam" id="PF00147">
    <property type="entry name" value="Fibrinogen_C"/>
    <property type="match status" value="1"/>
</dbReference>
<gene>
    <name evidence="6" type="primary">LOC111603957</name>
</gene>
<dbReference type="SMART" id="SM00186">
    <property type="entry name" value="FBG"/>
    <property type="match status" value="1"/>
</dbReference>
<dbReference type="GO" id="GO:0005615">
    <property type="term" value="C:extracellular space"/>
    <property type="evidence" value="ECO:0007669"/>
    <property type="project" value="TreeGrafter"/>
</dbReference>
<evidence type="ECO:0000313" key="6">
    <source>
        <dbReference type="RefSeq" id="XP_023177560.2"/>
    </source>
</evidence>
<dbReference type="PROSITE" id="PS00514">
    <property type="entry name" value="FIBRINOGEN_C_1"/>
    <property type="match status" value="1"/>
</dbReference>
<keyword evidence="2" id="KW-0175">Coiled coil</keyword>
<dbReference type="GeneID" id="111603957"/>
<dbReference type="InterPro" id="IPR014716">
    <property type="entry name" value="Fibrinogen_a/b/g_C_1"/>
</dbReference>
<protein>
    <submittedName>
        <fullName evidence="6">Angiopoietin-related protein 7-like</fullName>
    </submittedName>
</protein>
<dbReference type="OrthoDB" id="7871885at2759"/>
<reference evidence="6" key="1">
    <citation type="submission" date="2025-08" db="UniProtKB">
        <authorList>
            <consortium name="RefSeq"/>
        </authorList>
    </citation>
    <scope>IDENTIFICATION</scope>
    <source>
        <strain evidence="6">15085-1641.00</strain>
        <tissue evidence="6">Whole body</tissue>
    </source>
</reference>
<dbReference type="SUPFAM" id="SSF56496">
    <property type="entry name" value="Fibrinogen C-terminal domain-like"/>
    <property type="match status" value="1"/>
</dbReference>
<keyword evidence="3" id="KW-0732">Signal</keyword>
<dbReference type="OMA" id="ASREYCA"/>
<organism evidence="5 6">
    <name type="scientific">Drosophila hydei</name>
    <name type="common">Fruit fly</name>
    <dbReference type="NCBI Taxonomy" id="7224"/>
    <lineage>
        <taxon>Eukaryota</taxon>
        <taxon>Metazoa</taxon>
        <taxon>Ecdysozoa</taxon>
        <taxon>Arthropoda</taxon>
        <taxon>Hexapoda</taxon>
        <taxon>Insecta</taxon>
        <taxon>Pterygota</taxon>
        <taxon>Neoptera</taxon>
        <taxon>Endopterygota</taxon>
        <taxon>Diptera</taxon>
        <taxon>Brachycera</taxon>
        <taxon>Muscomorpha</taxon>
        <taxon>Ephydroidea</taxon>
        <taxon>Drosophilidae</taxon>
        <taxon>Drosophila</taxon>
    </lineage>
</organism>
<proteinExistence type="predicted"/>
<dbReference type="InterPro" id="IPR036056">
    <property type="entry name" value="Fibrinogen-like_C"/>
</dbReference>
<dbReference type="Proteomes" id="UP000504633">
    <property type="component" value="Unplaced"/>
</dbReference>
<name>A0A6J1M8G2_DROHY</name>
<evidence type="ECO:0000313" key="5">
    <source>
        <dbReference type="Proteomes" id="UP000504633"/>
    </source>
</evidence>
<sequence length="400" mass="45894">MKVNCNTLLIAIALLYVSSPLLAMENNINQTAVKSEGCDVQAYKVVRPLLNILYEMKAEIAKNNNKTESKEREMQKRLADQCKESSELVKELRTENDELRATNSFHKETIEKLFNNSLSIKNDIDQMAALKCESLQKEIDTNVVTINQLNMHISNLTAQLNAINLASTLTQLQDQLRIIDTRIEHVIQLEPRKQVGCAAPQHSTNHDAVIEVKGLKPFKVLCDSQIAGPGWTVIQQRIKGGEDFYRDWATYRNGFGSFEGDFFLGLQKIHLLTSAQRYELYIHMIDFKGAVTYARYDNFSISDEVGKYELLSLGNIQGDVADDLRWHEKMKFTTFDNDNDNWAEGNCANHRHGGWWYNNCVSSYLNGIYFKGRSQNYSGIYFNYPNQLKTLLMLIRPFNY</sequence>
<dbReference type="PANTHER" id="PTHR19143">
    <property type="entry name" value="FIBRINOGEN/TENASCIN/ANGIOPOEITIN"/>
    <property type="match status" value="1"/>
</dbReference>